<keyword evidence="3" id="KW-1185">Reference proteome</keyword>
<feature type="chain" id="PRO_5035763250" evidence="1">
    <location>
        <begin position="39"/>
        <end position="329"/>
    </location>
</feature>
<dbReference type="EMBL" id="CM035423">
    <property type="protein sequence ID" value="KAH7366542.1"/>
    <property type="molecule type" value="Genomic_DNA"/>
</dbReference>
<dbReference type="OrthoDB" id="2014699at2759"/>
<evidence type="ECO:0000313" key="3">
    <source>
        <dbReference type="Proteomes" id="UP000825935"/>
    </source>
</evidence>
<protein>
    <submittedName>
        <fullName evidence="2">Uncharacterized protein</fullName>
    </submittedName>
</protein>
<organism evidence="2 3">
    <name type="scientific">Ceratopteris richardii</name>
    <name type="common">Triangle waterfern</name>
    <dbReference type="NCBI Taxonomy" id="49495"/>
    <lineage>
        <taxon>Eukaryota</taxon>
        <taxon>Viridiplantae</taxon>
        <taxon>Streptophyta</taxon>
        <taxon>Embryophyta</taxon>
        <taxon>Tracheophyta</taxon>
        <taxon>Polypodiopsida</taxon>
        <taxon>Polypodiidae</taxon>
        <taxon>Polypodiales</taxon>
        <taxon>Pteridineae</taxon>
        <taxon>Pteridaceae</taxon>
        <taxon>Parkerioideae</taxon>
        <taxon>Ceratopteris</taxon>
    </lineage>
</organism>
<feature type="signal peptide" evidence="1">
    <location>
        <begin position="1"/>
        <end position="38"/>
    </location>
</feature>
<dbReference type="Proteomes" id="UP000825935">
    <property type="component" value="Chromosome 18"/>
</dbReference>
<sequence>MDTGIYSFTSIALSPHAYYRSMMHILVLAIAIAAAVSAESGVLPHPGARGDPHFTGWDGVNFDFTGQPGGVYCVISDELFHMNMKLCGRMKPLAAGKFRQQTWIKELGIMYRGHRILMVARDGADVSHRSSFMRSIEVDEKNVTLTNVKDAFRSTDNGVTISYEKKENRGVQQFDVYKIILGYGNEEVVLLVNAGPEVPEEREKDQDAFVHLSVEIAGGQPDFWTGGVHGILGQTLLNARGKARLRGDGSYKTQWNALLTQMQVEGPNGDGYLDGNASDYLSSGILYSDCHFSRFNPNLASSDFSPPFVTVSSGYARRLLPGFSFYTAL</sequence>
<gene>
    <name evidence="2" type="ORF">KP509_18G083600</name>
</gene>
<proteinExistence type="predicted"/>
<comment type="caution">
    <text evidence="2">The sequence shown here is derived from an EMBL/GenBank/DDBJ whole genome shotgun (WGS) entry which is preliminary data.</text>
</comment>
<dbReference type="OMA" id="IYCMLSD"/>
<reference evidence="2" key="1">
    <citation type="submission" date="2021-08" db="EMBL/GenBank/DDBJ databases">
        <title>WGS assembly of Ceratopteris richardii.</title>
        <authorList>
            <person name="Marchant D.B."/>
            <person name="Chen G."/>
            <person name="Jenkins J."/>
            <person name="Shu S."/>
            <person name="Leebens-Mack J."/>
            <person name="Grimwood J."/>
            <person name="Schmutz J."/>
            <person name="Soltis P."/>
            <person name="Soltis D."/>
            <person name="Chen Z.-H."/>
        </authorList>
    </citation>
    <scope>NUCLEOTIDE SEQUENCE</scope>
    <source>
        <strain evidence="2">Whitten #5841</strain>
        <tissue evidence="2">Leaf</tissue>
    </source>
</reference>
<accession>A0A8T2STE1</accession>
<evidence type="ECO:0000313" key="2">
    <source>
        <dbReference type="EMBL" id="KAH7366542.1"/>
    </source>
</evidence>
<dbReference type="PANTHER" id="PTHR31656">
    <property type="entry name" value="ROOT CAP DOMAIN-CONTAINING PROTEIN"/>
    <property type="match status" value="1"/>
</dbReference>
<evidence type="ECO:0000256" key="1">
    <source>
        <dbReference type="SAM" id="SignalP"/>
    </source>
</evidence>
<keyword evidence="1" id="KW-0732">Signal</keyword>
<dbReference type="AlphaFoldDB" id="A0A8T2STE1"/>
<name>A0A8T2STE1_CERRI</name>